<accession>A0A6L2PCK1</accession>
<comment type="caution">
    <text evidence="4">The sequence shown here is derived from an EMBL/GenBank/DDBJ whole genome shotgun (WGS) entry which is preliminary data.</text>
</comment>
<dbReference type="EMBL" id="BLKM01010449">
    <property type="protein sequence ID" value="GFG30269.1"/>
    <property type="molecule type" value="Genomic_DNA"/>
</dbReference>
<dbReference type="InParanoid" id="A0A6L2PCK1"/>
<name>A0A6L2PCK1_COPFO</name>
<dbReference type="Pfam" id="PF06211">
    <property type="entry name" value="BAMBI"/>
    <property type="match status" value="1"/>
</dbReference>
<dbReference type="SUPFAM" id="SSF57302">
    <property type="entry name" value="Snake toxin-like"/>
    <property type="match status" value="1"/>
</dbReference>
<feature type="domain" description="BMP and activin membrane-bound inhibitor C-terminal" evidence="3">
    <location>
        <begin position="114"/>
        <end position="151"/>
    </location>
</feature>
<evidence type="ECO:0000256" key="1">
    <source>
        <dbReference type="SAM" id="Phobius"/>
    </source>
</evidence>
<keyword evidence="5" id="KW-1185">Reference proteome</keyword>
<dbReference type="OrthoDB" id="5914644at2759"/>
<feature type="domain" description="BMP and activin membrane-bound inhibitor N-terminal" evidence="2">
    <location>
        <begin position="1"/>
        <end position="77"/>
    </location>
</feature>
<feature type="transmembrane region" description="Helical" evidence="1">
    <location>
        <begin position="120"/>
        <end position="145"/>
    </location>
</feature>
<keyword evidence="1" id="KW-0812">Transmembrane</keyword>
<feature type="non-terminal residue" evidence="4">
    <location>
        <position position="1"/>
    </location>
</feature>
<keyword evidence="1" id="KW-0472">Membrane</keyword>
<protein>
    <recommendedName>
        <fullName evidence="6">BMP and activin membrane-bound inhibitor homolog</fullName>
    </recommendedName>
</protein>
<evidence type="ECO:0008006" key="6">
    <source>
        <dbReference type="Google" id="ProtNLM"/>
    </source>
</evidence>
<dbReference type="InterPro" id="IPR045807">
    <property type="entry name" value="BAMBI_N"/>
</dbReference>
<dbReference type="Proteomes" id="UP000502823">
    <property type="component" value="Unassembled WGS sequence"/>
</dbReference>
<dbReference type="CDD" id="cd23576">
    <property type="entry name" value="TFP_LU_ECD_BAMBI"/>
    <property type="match status" value="1"/>
</dbReference>
<evidence type="ECO:0000259" key="3">
    <source>
        <dbReference type="Pfam" id="PF19337"/>
    </source>
</evidence>
<dbReference type="AlphaFoldDB" id="A0A6L2PCK1"/>
<proteinExistence type="predicted"/>
<dbReference type="InterPro" id="IPR045806">
    <property type="entry name" value="BAMBI_C"/>
</dbReference>
<evidence type="ECO:0000313" key="4">
    <source>
        <dbReference type="EMBL" id="GFG30269.1"/>
    </source>
</evidence>
<sequence length="345" mass="38191">DIRCFCNLPVCVATGYMCKSQGGGCFSDLEDYPDVYKARHGCLEILDKSRQDQCHQQGSSRSPSQMLWCCHKDMCNHIDSPENKLRFNDSFSGSILNTSEDKLYLNGATQAPATYSNNEVWFKAATIAVPICGTLILFILIVLAVKILRRDSIEQSFIHGGKYGGSIFPPTTVHTVRKPNQYHLHNRDNMSSKKVPLLLQHQNESTSTNCNAVVPTSQCVMLIQPDNPLAQTKMGSVRAPQCEKNEANAKLNLAGKPCLHSHPSDYTLLVHPPHQRQDLNSSPVSLLHKPNNNTANSNLYQNVNLTIGGTPSNHIPVSMDRKLYSKQHLASVVTWGEADKSASHV</sequence>
<dbReference type="Pfam" id="PF19337">
    <property type="entry name" value="BAMBI_C"/>
    <property type="match status" value="1"/>
</dbReference>
<reference evidence="5" key="1">
    <citation type="submission" date="2020-01" db="EMBL/GenBank/DDBJ databases">
        <title>Draft genome sequence of the Termite Coptotermes fromosanus.</title>
        <authorList>
            <person name="Itakura S."/>
            <person name="Yosikawa Y."/>
            <person name="Umezawa K."/>
        </authorList>
    </citation>
    <scope>NUCLEOTIDE SEQUENCE [LARGE SCALE GENOMIC DNA]</scope>
</reference>
<keyword evidence="1" id="KW-1133">Transmembrane helix</keyword>
<evidence type="ECO:0000259" key="2">
    <source>
        <dbReference type="Pfam" id="PF06211"/>
    </source>
</evidence>
<dbReference type="InterPro" id="IPR045860">
    <property type="entry name" value="Snake_toxin-like_sf"/>
</dbReference>
<gene>
    <name evidence="4" type="ORF">Cfor_04428</name>
</gene>
<evidence type="ECO:0000313" key="5">
    <source>
        <dbReference type="Proteomes" id="UP000502823"/>
    </source>
</evidence>
<organism evidence="4 5">
    <name type="scientific">Coptotermes formosanus</name>
    <name type="common">Formosan subterranean termite</name>
    <dbReference type="NCBI Taxonomy" id="36987"/>
    <lineage>
        <taxon>Eukaryota</taxon>
        <taxon>Metazoa</taxon>
        <taxon>Ecdysozoa</taxon>
        <taxon>Arthropoda</taxon>
        <taxon>Hexapoda</taxon>
        <taxon>Insecta</taxon>
        <taxon>Pterygota</taxon>
        <taxon>Neoptera</taxon>
        <taxon>Polyneoptera</taxon>
        <taxon>Dictyoptera</taxon>
        <taxon>Blattodea</taxon>
        <taxon>Blattoidea</taxon>
        <taxon>Termitoidae</taxon>
        <taxon>Rhinotermitidae</taxon>
        <taxon>Coptotermes</taxon>
    </lineage>
</organism>
<dbReference type="Gene3D" id="2.10.60.10">
    <property type="entry name" value="CD59"/>
    <property type="match status" value="1"/>
</dbReference>